<dbReference type="AlphaFoldDB" id="A0AAN8PVD5"/>
<dbReference type="SUPFAM" id="SSF51905">
    <property type="entry name" value="FAD/NAD(P)-binding domain"/>
    <property type="match status" value="1"/>
</dbReference>
<feature type="domain" description="Glucose-methanol-choline oxidoreductase N-terminal" evidence="6">
    <location>
        <begin position="344"/>
        <end position="358"/>
    </location>
</feature>
<keyword evidence="4 5" id="KW-0274">FAD</keyword>
<comment type="similarity">
    <text evidence="2">Belongs to the GMC oxidoreductase family.</text>
</comment>
<dbReference type="EMBL" id="JAWJWE010000004">
    <property type="protein sequence ID" value="KAK6636421.1"/>
    <property type="molecule type" value="Genomic_DNA"/>
</dbReference>
<dbReference type="InterPro" id="IPR000172">
    <property type="entry name" value="GMC_OxRdtase_N"/>
</dbReference>
<organism evidence="7 8">
    <name type="scientific">Polyplax serrata</name>
    <name type="common">Common mouse louse</name>
    <dbReference type="NCBI Taxonomy" id="468196"/>
    <lineage>
        <taxon>Eukaryota</taxon>
        <taxon>Metazoa</taxon>
        <taxon>Ecdysozoa</taxon>
        <taxon>Arthropoda</taxon>
        <taxon>Hexapoda</taxon>
        <taxon>Insecta</taxon>
        <taxon>Pterygota</taxon>
        <taxon>Neoptera</taxon>
        <taxon>Paraneoptera</taxon>
        <taxon>Psocodea</taxon>
        <taxon>Troctomorpha</taxon>
        <taxon>Phthiraptera</taxon>
        <taxon>Anoplura</taxon>
        <taxon>Polyplacidae</taxon>
        <taxon>Polyplax</taxon>
    </lineage>
</organism>
<comment type="cofactor">
    <cofactor evidence="1 5">
        <name>FAD</name>
        <dbReference type="ChEBI" id="CHEBI:57692"/>
    </cofactor>
</comment>
<evidence type="ECO:0000259" key="6">
    <source>
        <dbReference type="PROSITE" id="PS00624"/>
    </source>
</evidence>
<proteinExistence type="inferred from homology"/>
<dbReference type="InterPro" id="IPR012132">
    <property type="entry name" value="GMC_OxRdtase"/>
</dbReference>
<protein>
    <recommendedName>
        <fullName evidence="6">Glucose-methanol-choline oxidoreductase N-terminal domain-containing protein</fullName>
    </recommendedName>
</protein>
<evidence type="ECO:0000256" key="3">
    <source>
        <dbReference type="ARBA" id="ARBA00022630"/>
    </source>
</evidence>
<dbReference type="Gene3D" id="3.30.560.10">
    <property type="entry name" value="Glucose Oxidase, domain 3"/>
    <property type="match status" value="1"/>
</dbReference>
<dbReference type="Proteomes" id="UP001372834">
    <property type="component" value="Unassembled WGS sequence"/>
</dbReference>
<name>A0AAN8PVD5_POLSC</name>
<evidence type="ECO:0000256" key="1">
    <source>
        <dbReference type="ARBA" id="ARBA00001974"/>
    </source>
</evidence>
<accession>A0AAN8PVD5</accession>
<dbReference type="SUPFAM" id="SSF54373">
    <property type="entry name" value="FAD-linked reductases, C-terminal domain"/>
    <property type="match status" value="1"/>
</dbReference>
<dbReference type="InterPro" id="IPR036188">
    <property type="entry name" value="FAD/NAD-bd_sf"/>
</dbReference>
<dbReference type="Gene3D" id="3.50.50.60">
    <property type="entry name" value="FAD/NAD(P)-binding domain"/>
    <property type="match status" value="1"/>
</dbReference>
<evidence type="ECO:0000313" key="7">
    <source>
        <dbReference type="EMBL" id="KAK6636421.1"/>
    </source>
</evidence>
<evidence type="ECO:0000256" key="5">
    <source>
        <dbReference type="PIRSR" id="PIRSR000137-2"/>
    </source>
</evidence>
<dbReference type="PANTHER" id="PTHR11552:SF147">
    <property type="entry name" value="CHOLINE DEHYDROGENASE, MITOCHONDRIAL"/>
    <property type="match status" value="1"/>
</dbReference>
<dbReference type="PIRSF" id="PIRSF000137">
    <property type="entry name" value="Alcohol_oxidase"/>
    <property type="match status" value="1"/>
</dbReference>
<gene>
    <name evidence="7" type="ORF">RUM43_010082</name>
</gene>
<evidence type="ECO:0000256" key="4">
    <source>
        <dbReference type="ARBA" id="ARBA00022827"/>
    </source>
</evidence>
<evidence type="ECO:0000256" key="2">
    <source>
        <dbReference type="ARBA" id="ARBA00010790"/>
    </source>
</evidence>
<reference evidence="7 8" key="1">
    <citation type="submission" date="2023-10" db="EMBL/GenBank/DDBJ databases">
        <title>Genomes of two closely related lineages of the louse Polyplax serrata with different host specificities.</title>
        <authorList>
            <person name="Martinu J."/>
            <person name="Tarabai H."/>
            <person name="Stefka J."/>
            <person name="Hypsa V."/>
        </authorList>
    </citation>
    <scope>NUCLEOTIDE SEQUENCE [LARGE SCALE GENOMIC DNA]</scope>
    <source>
        <strain evidence="7">HR10_N</strain>
    </source>
</reference>
<feature type="binding site" evidence="5">
    <location>
        <position position="137"/>
    </location>
    <ligand>
        <name>FAD</name>
        <dbReference type="ChEBI" id="CHEBI:57692"/>
    </ligand>
</feature>
<sequence length="665" mass="73860">MSALNTSFPGHVDHFNGNVSGLLFTGLINTLIAAQTALGEGYPDEGWNFLRDGLHFDFIVIGAGSAGSVVANRLSENSKWSVLLLEAGGTPTPTSEIPAAWVHNIKTEMDWNYTMEPMTNCCLGMIDDVCLSTRGKVLGGCSTLNAMLYVRGNAEDYNEWESLGNDGWSYKNVLKYFKRSEKLSGINLVEDEAYDSSFAIWTKQKSINNELTRAKISKMASKKYHSSKGLLNVQHFAYRPPSNEIKNLMFQGWEELGEPYVPDINGKTQLGFTEPQTTTVNGRRGNTAKMFLNPIKDRPNLLIVQNAEVHRLIMDGGSVIAVKVVSKGESKTIYVNKEVVLSGGAINSPKLLMLSGIGPKEHLESLKIPVKHILNGVGRNLQDHVVTYGVPISLKPLQPSSDGTDMYGDYYDFLMHGNGPMSAFATSDIIGFVNTRKNSSLPDIQYHSLYFRLHETDKVYKLTDILNFKPEISDQFAEIVRDSDLLFITATLLRPKSVGKIELRSSNPDDPPKIIGNYLEEQEDLDALVRGAELIAKLSETKSLQEKQARVVEIRLKNCLSHKFKSSEYWKCLVRHLSTNLYHPVGTCKMGRKTDPMAVVDHKLRVHGISNLRVADASIMPVIVRGNTNAPCIMIGEKVSQIIKNDWGYLEVGVRGPPKPKHSDL</sequence>
<dbReference type="PROSITE" id="PS00624">
    <property type="entry name" value="GMC_OXRED_2"/>
    <property type="match status" value="1"/>
</dbReference>
<dbReference type="GO" id="GO:0050660">
    <property type="term" value="F:flavin adenine dinucleotide binding"/>
    <property type="evidence" value="ECO:0007669"/>
    <property type="project" value="InterPro"/>
</dbReference>
<dbReference type="InterPro" id="IPR007867">
    <property type="entry name" value="GMC_OxRtase_C"/>
</dbReference>
<dbReference type="Pfam" id="PF00732">
    <property type="entry name" value="GMC_oxred_N"/>
    <property type="match status" value="1"/>
</dbReference>
<feature type="binding site" evidence="5">
    <location>
        <position position="309"/>
    </location>
    <ligand>
        <name>FAD</name>
        <dbReference type="ChEBI" id="CHEBI:57692"/>
    </ligand>
</feature>
<comment type="caution">
    <text evidence="7">The sequence shown here is derived from an EMBL/GenBank/DDBJ whole genome shotgun (WGS) entry which is preliminary data.</text>
</comment>
<keyword evidence="3" id="KW-0285">Flavoprotein</keyword>
<dbReference type="PANTHER" id="PTHR11552">
    <property type="entry name" value="GLUCOSE-METHANOL-CHOLINE GMC OXIDOREDUCTASE"/>
    <property type="match status" value="1"/>
</dbReference>
<dbReference type="Pfam" id="PF05199">
    <property type="entry name" value="GMC_oxred_C"/>
    <property type="match status" value="1"/>
</dbReference>
<evidence type="ECO:0000313" key="8">
    <source>
        <dbReference type="Proteomes" id="UP001372834"/>
    </source>
</evidence>
<dbReference type="GO" id="GO:0016614">
    <property type="term" value="F:oxidoreductase activity, acting on CH-OH group of donors"/>
    <property type="evidence" value="ECO:0007669"/>
    <property type="project" value="InterPro"/>
</dbReference>